<keyword evidence="1" id="KW-1185">Reference proteome</keyword>
<dbReference type="Proteomes" id="UP000887565">
    <property type="component" value="Unplaced"/>
</dbReference>
<organism evidence="1 2">
    <name type="scientific">Romanomermis culicivorax</name>
    <name type="common">Nematode worm</name>
    <dbReference type="NCBI Taxonomy" id="13658"/>
    <lineage>
        <taxon>Eukaryota</taxon>
        <taxon>Metazoa</taxon>
        <taxon>Ecdysozoa</taxon>
        <taxon>Nematoda</taxon>
        <taxon>Enoplea</taxon>
        <taxon>Dorylaimia</taxon>
        <taxon>Mermithida</taxon>
        <taxon>Mermithoidea</taxon>
        <taxon>Mermithidae</taxon>
        <taxon>Romanomermis</taxon>
    </lineage>
</organism>
<dbReference type="AlphaFoldDB" id="A0A915KW80"/>
<evidence type="ECO:0000313" key="2">
    <source>
        <dbReference type="WBParaSite" id="nRc.2.0.1.t43061-RA"/>
    </source>
</evidence>
<accession>A0A915KW80</accession>
<protein>
    <submittedName>
        <fullName evidence="2">Uncharacterized protein</fullName>
    </submittedName>
</protein>
<proteinExistence type="predicted"/>
<dbReference type="WBParaSite" id="nRc.2.0.1.t43061-RA">
    <property type="protein sequence ID" value="nRc.2.0.1.t43061-RA"/>
    <property type="gene ID" value="nRc.2.0.1.g43061"/>
</dbReference>
<evidence type="ECO:0000313" key="1">
    <source>
        <dbReference type="Proteomes" id="UP000887565"/>
    </source>
</evidence>
<sequence>MTYPWWENKRHFQVVDSTKNNSNFRITEKSSDVPWPNHTVMKNAACHFPDLNPWHSSLTKYITNKTVSVSCPQTQPNLTYVDTQGFLIFNQSQFEQLVYWSNANAEGNGNGTEQFGIDCFYQTFDRAPGLNDSKVSYSPKRQLNAVASPIALDEDMVEVFCDKSKIKERLSFLCFILIWATIKEVPFP</sequence>
<name>A0A915KW80_ROMCU</name>
<reference evidence="2" key="1">
    <citation type="submission" date="2022-11" db="UniProtKB">
        <authorList>
            <consortium name="WormBaseParasite"/>
        </authorList>
    </citation>
    <scope>IDENTIFICATION</scope>
</reference>